<dbReference type="PROSITE" id="PS50943">
    <property type="entry name" value="HTH_CROC1"/>
    <property type="match status" value="1"/>
</dbReference>
<evidence type="ECO:0000313" key="3">
    <source>
        <dbReference type="Proteomes" id="UP000199167"/>
    </source>
</evidence>
<accession>A0A1I0PZY5</accession>
<organism evidence="2 3">
    <name type="scientific">Cognatiyoonia koreensis</name>
    <dbReference type="NCBI Taxonomy" id="364200"/>
    <lineage>
        <taxon>Bacteria</taxon>
        <taxon>Pseudomonadati</taxon>
        <taxon>Pseudomonadota</taxon>
        <taxon>Alphaproteobacteria</taxon>
        <taxon>Rhodobacterales</taxon>
        <taxon>Paracoccaceae</taxon>
        <taxon>Cognatiyoonia</taxon>
    </lineage>
</organism>
<protein>
    <recommendedName>
        <fullName evidence="1">HTH cro/C1-type domain-containing protein</fullName>
    </recommendedName>
</protein>
<dbReference type="InterPro" id="IPR018653">
    <property type="entry name" value="ScfR_C"/>
</dbReference>
<dbReference type="EMBL" id="FOIZ01000001">
    <property type="protein sequence ID" value="SEW20170.1"/>
    <property type="molecule type" value="Genomic_DNA"/>
</dbReference>
<dbReference type="Pfam" id="PF09856">
    <property type="entry name" value="ScfRs"/>
    <property type="match status" value="1"/>
</dbReference>
<dbReference type="Proteomes" id="UP000199167">
    <property type="component" value="Unassembled WGS sequence"/>
</dbReference>
<proteinExistence type="predicted"/>
<keyword evidence="3" id="KW-1185">Reference proteome</keyword>
<gene>
    <name evidence="2" type="ORF">SAMN04488515_1564</name>
</gene>
<feature type="domain" description="HTH cro/C1-type" evidence="1">
    <location>
        <begin position="28"/>
        <end position="82"/>
    </location>
</feature>
<sequence>MILLQAQKAFEKVQELTTSGDTHAGTRIRERRLDLGLRQAELAKKLGISPSYLNLIEHNRRRIAGTLLSDVGRALDVDPSLLTQGASRAVLDQLHAAAAGAKLPAEIERTEELAARYPGWAALIAAQHGRIGILEARIAELTDRLTHDPQLATSMHAVISAVTSIRSTASILTSGERLDADWISRFHKNINDDAVRLAESSDALVRYLDAPPDQDTPLSPRDEVTQYLSQLDFHLPALERPNGSPEKEARSAGLSPLAEAVLQSEMERYQRLAHAMPLSNITNAIADLGVHPDRIAAQFNVSFQDVLERLACLPQSSNLPKSGFVTCDGAGAIMLQKSVDGFSLAQGGVACPLWPVFTAISQPGRPICATVALPGQQGDRFLCYAVATQSGGGLNMPPVIRSTMLLLPTQDAPELKVGPACRICPRNDCKARREPSALRGDA</sequence>
<dbReference type="InterPro" id="IPR001387">
    <property type="entry name" value="Cro/C1-type_HTH"/>
</dbReference>
<dbReference type="InterPro" id="IPR010982">
    <property type="entry name" value="Lambda_DNA-bd_dom_sf"/>
</dbReference>
<dbReference type="CDD" id="cd00093">
    <property type="entry name" value="HTH_XRE"/>
    <property type="match status" value="1"/>
</dbReference>
<dbReference type="OrthoDB" id="7790108at2"/>
<evidence type="ECO:0000313" key="2">
    <source>
        <dbReference type="EMBL" id="SEW20170.1"/>
    </source>
</evidence>
<dbReference type="RefSeq" id="WP_089992384.1">
    <property type="nucleotide sequence ID" value="NZ_FOIZ01000001.1"/>
</dbReference>
<dbReference type="STRING" id="364200.SAMN04488515_1564"/>
<dbReference type="GO" id="GO:0003677">
    <property type="term" value="F:DNA binding"/>
    <property type="evidence" value="ECO:0007669"/>
    <property type="project" value="InterPro"/>
</dbReference>
<name>A0A1I0PZY5_9RHOB</name>
<reference evidence="2 3" key="1">
    <citation type="submission" date="2016-10" db="EMBL/GenBank/DDBJ databases">
        <authorList>
            <person name="de Groot N.N."/>
        </authorList>
    </citation>
    <scope>NUCLEOTIDE SEQUENCE [LARGE SCALE GENOMIC DNA]</scope>
    <source>
        <strain evidence="2 3">DSM 17925</strain>
    </source>
</reference>
<evidence type="ECO:0000259" key="1">
    <source>
        <dbReference type="PROSITE" id="PS50943"/>
    </source>
</evidence>
<dbReference type="SUPFAM" id="SSF47413">
    <property type="entry name" value="lambda repressor-like DNA-binding domains"/>
    <property type="match status" value="1"/>
</dbReference>
<dbReference type="SMART" id="SM00530">
    <property type="entry name" value="HTH_XRE"/>
    <property type="match status" value="1"/>
</dbReference>
<dbReference type="Gene3D" id="1.10.260.40">
    <property type="entry name" value="lambda repressor-like DNA-binding domains"/>
    <property type="match status" value="1"/>
</dbReference>
<dbReference type="Pfam" id="PF01381">
    <property type="entry name" value="HTH_3"/>
    <property type="match status" value="1"/>
</dbReference>
<dbReference type="AlphaFoldDB" id="A0A1I0PZY5"/>